<evidence type="ECO:0000256" key="3">
    <source>
        <dbReference type="ARBA" id="ARBA00022553"/>
    </source>
</evidence>
<dbReference type="GO" id="GO:0004673">
    <property type="term" value="F:protein histidine kinase activity"/>
    <property type="evidence" value="ECO:0007669"/>
    <property type="project" value="UniProtKB-EC"/>
</dbReference>
<dbReference type="SMART" id="SM00448">
    <property type="entry name" value="REC"/>
    <property type="match status" value="1"/>
</dbReference>
<gene>
    <name evidence="7" type="ORF">MORIYA_2006</name>
</gene>
<protein>
    <recommendedName>
        <fullName evidence="2">histidine kinase</fullName>
        <ecNumber evidence="2">2.7.13.3</ecNumber>
    </recommendedName>
</protein>
<evidence type="ECO:0000259" key="5">
    <source>
        <dbReference type="PROSITE" id="PS50109"/>
    </source>
</evidence>
<name>A0A330LNB5_9GAMM</name>
<dbReference type="PANTHER" id="PTHR43719:SF28">
    <property type="entry name" value="PEROXIDE STRESS-ACTIVATED HISTIDINE KINASE MAK1-RELATED"/>
    <property type="match status" value="1"/>
</dbReference>
<feature type="domain" description="Histidine kinase" evidence="5">
    <location>
        <begin position="1"/>
        <end position="185"/>
    </location>
</feature>
<dbReference type="KEGG" id="mya:MORIYA_2006"/>
<dbReference type="InterPro" id="IPR036890">
    <property type="entry name" value="HATPase_C_sf"/>
</dbReference>
<dbReference type="InterPro" id="IPR005467">
    <property type="entry name" value="His_kinase_dom"/>
</dbReference>
<evidence type="ECO:0000313" key="8">
    <source>
        <dbReference type="Proteomes" id="UP000250163"/>
    </source>
</evidence>
<organism evidence="7 8">
    <name type="scientific">Moritella yayanosii</name>
    <dbReference type="NCBI Taxonomy" id="69539"/>
    <lineage>
        <taxon>Bacteria</taxon>
        <taxon>Pseudomonadati</taxon>
        <taxon>Pseudomonadota</taxon>
        <taxon>Gammaproteobacteria</taxon>
        <taxon>Alteromonadales</taxon>
        <taxon>Moritellaceae</taxon>
        <taxon>Moritella</taxon>
    </lineage>
</organism>
<dbReference type="InterPro" id="IPR011006">
    <property type="entry name" value="CheY-like_superfamily"/>
</dbReference>
<dbReference type="AlphaFoldDB" id="A0A330LNB5"/>
<dbReference type="GO" id="GO:0000160">
    <property type="term" value="P:phosphorelay signal transduction system"/>
    <property type="evidence" value="ECO:0007669"/>
    <property type="project" value="InterPro"/>
</dbReference>
<sequence>MVEHIHGQVVAMVSSINHEIRTPINTLQYFNNIKDYYNKLSMPEGKTLNFHVSDTLPKTISVDSSKLFQVITNMLNNALKYSTGKAVSCHVDICQRPAFNEESIIRGYYLRILIQDSGLGMSASTKELLINPFSVDTESKQQQVSSIGLGIYTCNQLLTQIGGKLRLHSVKDEGTKIMLHFPCQFDPSRLSQPLSPVNYGDMHILIVDDNSFNLEVCSAMLAEQQFNTVCANNSKVALIQLVNTEPDVVIVDYQLDEMNGLELIAKMKCIQANTQTQYVILSANDKNEIAGSECHSDIVFMQKPFNIAIFLSCLSSGN</sequence>
<dbReference type="InterPro" id="IPR004358">
    <property type="entry name" value="Sig_transdc_His_kin-like_C"/>
</dbReference>
<dbReference type="Proteomes" id="UP000250163">
    <property type="component" value="Chromosome MORIYA"/>
</dbReference>
<dbReference type="EMBL" id="LS483250">
    <property type="protein sequence ID" value="SQD78484.1"/>
    <property type="molecule type" value="Genomic_DNA"/>
</dbReference>
<feature type="domain" description="Response regulatory" evidence="6">
    <location>
        <begin position="203"/>
        <end position="318"/>
    </location>
</feature>
<evidence type="ECO:0000256" key="4">
    <source>
        <dbReference type="PROSITE-ProRule" id="PRU00169"/>
    </source>
</evidence>
<keyword evidence="3 4" id="KW-0597">Phosphoprotein</keyword>
<keyword evidence="8" id="KW-1185">Reference proteome</keyword>
<evidence type="ECO:0000256" key="1">
    <source>
        <dbReference type="ARBA" id="ARBA00000085"/>
    </source>
</evidence>
<feature type="modified residue" description="4-aspartylphosphate" evidence="4">
    <location>
        <position position="252"/>
    </location>
</feature>
<dbReference type="PROSITE" id="PS50110">
    <property type="entry name" value="RESPONSE_REGULATORY"/>
    <property type="match status" value="1"/>
</dbReference>
<dbReference type="PRINTS" id="PR00344">
    <property type="entry name" value="BCTRLSENSOR"/>
</dbReference>
<dbReference type="SMART" id="SM00387">
    <property type="entry name" value="HATPase_c"/>
    <property type="match status" value="1"/>
</dbReference>
<dbReference type="InterPro" id="IPR001789">
    <property type="entry name" value="Sig_transdc_resp-reg_receiver"/>
</dbReference>
<dbReference type="Gene3D" id="3.40.50.2300">
    <property type="match status" value="1"/>
</dbReference>
<dbReference type="SUPFAM" id="SSF52172">
    <property type="entry name" value="CheY-like"/>
    <property type="match status" value="1"/>
</dbReference>
<dbReference type="EC" id="2.7.13.3" evidence="2"/>
<dbReference type="SUPFAM" id="SSF55874">
    <property type="entry name" value="ATPase domain of HSP90 chaperone/DNA topoisomerase II/histidine kinase"/>
    <property type="match status" value="1"/>
</dbReference>
<evidence type="ECO:0000313" key="7">
    <source>
        <dbReference type="EMBL" id="SQD78484.1"/>
    </source>
</evidence>
<dbReference type="Pfam" id="PF02518">
    <property type="entry name" value="HATPase_c"/>
    <property type="match status" value="1"/>
</dbReference>
<reference evidence="8" key="1">
    <citation type="submission" date="2018-05" db="EMBL/GenBank/DDBJ databases">
        <authorList>
            <person name="Cea G.-C."/>
            <person name="William W."/>
        </authorList>
    </citation>
    <scope>NUCLEOTIDE SEQUENCE [LARGE SCALE GENOMIC DNA]</scope>
    <source>
        <strain evidence="8">DB21MT 5</strain>
    </source>
</reference>
<dbReference type="InterPro" id="IPR050956">
    <property type="entry name" value="2C_system_His_kinase"/>
</dbReference>
<dbReference type="InterPro" id="IPR003594">
    <property type="entry name" value="HATPase_dom"/>
</dbReference>
<evidence type="ECO:0000259" key="6">
    <source>
        <dbReference type="PROSITE" id="PS50110"/>
    </source>
</evidence>
<dbReference type="PANTHER" id="PTHR43719">
    <property type="entry name" value="TWO-COMPONENT HISTIDINE KINASE"/>
    <property type="match status" value="1"/>
</dbReference>
<dbReference type="Gene3D" id="3.30.565.10">
    <property type="entry name" value="Histidine kinase-like ATPase, C-terminal domain"/>
    <property type="match status" value="1"/>
</dbReference>
<dbReference type="Pfam" id="PF00072">
    <property type="entry name" value="Response_reg"/>
    <property type="match status" value="1"/>
</dbReference>
<comment type="catalytic activity">
    <reaction evidence="1">
        <text>ATP + protein L-histidine = ADP + protein N-phospho-L-histidine.</text>
        <dbReference type="EC" id="2.7.13.3"/>
    </reaction>
</comment>
<proteinExistence type="predicted"/>
<evidence type="ECO:0000256" key="2">
    <source>
        <dbReference type="ARBA" id="ARBA00012438"/>
    </source>
</evidence>
<dbReference type="PROSITE" id="PS50109">
    <property type="entry name" value="HIS_KIN"/>
    <property type="match status" value="1"/>
</dbReference>
<accession>A0A330LNB5</accession>